<protein>
    <submittedName>
        <fullName evidence="2">Uncharacterized protein</fullName>
    </submittedName>
</protein>
<sequence>MKKTLIAALVLATSIANAAEVTVLKTTVPTTARAYNQTAYAKFAIDFDTKETAAKILVTEEIFNEWDGTPGHYPFPNGPWSPNRPMPSTMTVFSDSVKIDNLNLVDDKLIYLGAEGEVECGTMGVTRIFKKPTLLLNGNCKLEANVSRKGELTVTFITK</sequence>
<evidence type="ECO:0000313" key="3">
    <source>
        <dbReference type="Proteomes" id="UP001324634"/>
    </source>
</evidence>
<reference evidence="2 3" key="1">
    <citation type="submission" date="2023-11" db="EMBL/GenBank/DDBJ databases">
        <title>Peredibacter starrii A3.12.</title>
        <authorList>
            <person name="Mitchell R.J."/>
        </authorList>
    </citation>
    <scope>NUCLEOTIDE SEQUENCE [LARGE SCALE GENOMIC DNA]</scope>
    <source>
        <strain evidence="2 3">A3.12</strain>
    </source>
</reference>
<evidence type="ECO:0000256" key="1">
    <source>
        <dbReference type="SAM" id="SignalP"/>
    </source>
</evidence>
<dbReference type="KEGG" id="psti:SOO65_08095"/>
<dbReference type="Proteomes" id="UP001324634">
    <property type="component" value="Chromosome"/>
</dbReference>
<name>A0AAX4HUR8_9BACT</name>
<proteinExistence type="predicted"/>
<dbReference type="RefSeq" id="WP_321399184.1">
    <property type="nucleotide sequence ID" value="NZ_CP139487.1"/>
</dbReference>
<evidence type="ECO:0000313" key="2">
    <source>
        <dbReference type="EMBL" id="WPU66705.1"/>
    </source>
</evidence>
<keyword evidence="3" id="KW-1185">Reference proteome</keyword>
<dbReference type="AlphaFoldDB" id="A0AAX4HUR8"/>
<keyword evidence="1" id="KW-0732">Signal</keyword>
<dbReference type="EMBL" id="CP139487">
    <property type="protein sequence ID" value="WPU66705.1"/>
    <property type="molecule type" value="Genomic_DNA"/>
</dbReference>
<accession>A0AAX4HUR8</accession>
<gene>
    <name evidence="2" type="ORF">SOO65_08095</name>
</gene>
<organism evidence="2 3">
    <name type="scientific">Peredibacter starrii</name>
    <dbReference type="NCBI Taxonomy" id="28202"/>
    <lineage>
        <taxon>Bacteria</taxon>
        <taxon>Pseudomonadati</taxon>
        <taxon>Bdellovibrionota</taxon>
        <taxon>Bacteriovoracia</taxon>
        <taxon>Bacteriovoracales</taxon>
        <taxon>Bacteriovoracaceae</taxon>
        <taxon>Peredibacter</taxon>
    </lineage>
</organism>
<feature type="signal peptide" evidence="1">
    <location>
        <begin position="1"/>
        <end position="18"/>
    </location>
</feature>
<feature type="chain" id="PRO_5043321040" evidence="1">
    <location>
        <begin position="19"/>
        <end position="159"/>
    </location>
</feature>